<feature type="region of interest" description="Disordered" evidence="12">
    <location>
        <begin position="351"/>
        <end position="380"/>
    </location>
</feature>
<dbReference type="GO" id="GO:0016020">
    <property type="term" value="C:membrane"/>
    <property type="evidence" value="ECO:0007669"/>
    <property type="project" value="UniProtKB-SubCell"/>
</dbReference>
<dbReference type="SMART" id="SM00220">
    <property type="entry name" value="S_TKc"/>
    <property type="match status" value="1"/>
</dbReference>
<proteinExistence type="predicted"/>
<feature type="compositionally biased region" description="Basic and acidic residues" evidence="12">
    <location>
        <begin position="65"/>
        <end position="75"/>
    </location>
</feature>
<keyword evidence="4" id="KW-0808">Transferase</keyword>
<feature type="region of interest" description="Disordered" evidence="12">
    <location>
        <begin position="59"/>
        <end position="78"/>
    </location>
</feature>
<dbReference type="GO" id="GO:0005524">
    <property type="term" value="F:ATP binding"/>
    <property type="evidence" value="ECO:0007669"/>
    <property type="project" value="UniProtKB-KW"/>
</dbReference>
<evidence type="ECO:0000313" key="16">
    <source>
        <dbReference type="EMBL" id="KAL3811553.1"/>
    </source>
</evidence>
<feature type="zinc finger region" description="C3H1-type" evidence="11">
    <location>
        <begin position="1363"/>
        <end position="1395"/>
    </location>
</feature>
<accession>A0ABD3RF98</accession>
<dbReference type="PROSITE" id="PS00108">
    <property type="entry name" value="PROTEIN_KINASE_ST"/>
    <property type="match status" value="1"/>
</dbReference>
<dbReference type="Gene3D" id="4.10.1000.10">
    <property type="entry name" value="Zinc finger, CCCH-type"/>
    <property type="match status" value="1"/>
</dbReference>
<dbReference type="EMBL" id="JALLPB020000253">
    <property type="protein sequence ID" value="KAL3811553.1"/>
    <property type="molecule type" value="Genomic_DNA"/>
</dbReference>
<evidence type="ECO:0000256" key="3">
    <source>
        <dbReference type="ARBA" id="ARBA00022527"/>
    </source>
</evidence>
<feature type="region of interest" description="Disordered" evidence="12">
    <location>
        <begin position="671"/>
        <end position="701"/>
    </location>
</feature>
<feature type="region of interest" description="Disordered" evidence="12">
    <location>
        <begin position="297"/>
        <end position="329"/>
    </location>
</feature>
<evidence type="ECO:0000313" key="17">
    <source>
        <dbReference type="Proteomes" id="UP001530377"/>
    </source>
</evidence>
<name>A0ABD3RF98_9STRA</name>
<keyword evidence="10" id="KW-1133">Transmembrane helix</keyword>
<dbReference type="SMART" id="SM00580">
    <property type="entry name" value="PUG"/>
    <property type="match status" value="1"/>
</dbReference>
<dbReference type="FunFam" id="1.10.510.10:FF:002974">
    <property type="match status" value="1"/>
</dbReference>
<dbReference type="InterPro" id="IPR000571">
    <property type="entry name" value="Znf_CCCH"/>
</dbReference>
<dbReference type="Gene3D" id="3.30.200.20">
    <property type="entry name" value="Phosphorylase Kinase, domain 1"/>
    <property type="match status" value="1"/>
</dbReference>
<dbReference type="Pfam" id="PF00069">
    <property type="entry name" value="Pkinase"/>
    <property type="match status" value="1"/>
</dbReference>
<feature type="compositionally biased region" description="Basic residues" evidence="12">
    <location>
        <begin position="1459"/>
        <end position="1470"/>
    </location>
</feature>
<protein>
    <recommendedName>
        <fullName evidence="2">non-specific serine/threonine protein kinase</fullName>
        <ecNumber evidence="2">2.7.11.1</ecNumber>
    </recommendedName>
</protein>
<keyword evidence="10" id="KW-0472">Membrane</keyword>
<dbReference type="Gene3D" id="1.20.1440.180">
    <property type="entry name" value="KEN domain"/>
    <property type="match status" value="1"/>
</dbReference>
<feature type="domain" description="C3H1-type" evidence="14">
    <location>
        <begin position="1363"/>
        <end position="1395"/>
    </location>
</feature>
<keyword evidence="3" id="KW-0723">Serine/threonine-protein kinase</keyword>
<gene>
    <name evidence="16" type="ORF">ACHAXA_009682</name>
</gene>
<dbReference type="PANTHER" id="PTHR13954">
    <property type="entry name" value="IRE1-RELATED"/>
    <property type="match status" value="1"/>
</dbReference>
<keyword evidence="8" id="KW-0418">Kinase</keyword>
<comment type="caution">
    <text evidence="16">The sequence shown here is derived from an EMBL/GenBank/DDBJ whole genome shotgun (WGS) entry which is preliminary data.</text>
</comment>
<feature type="region of interest" description="Disordered" evidence="12">
    <location>
        <begin position="1"/>
        <end position="35"/>
    </location>
</feature>
<keyword evidence="9" id="KW-0067">ATP-binding</keyword>
<evidence type="ECO:0000256" key="7">
    <source>
        <dbReference type="ARBA" id="ARBA00022741"/>
    </source>
</evidence>
<feature type="domain" description="Protein kinase" evidence="13">
    <location>
        <begin position="706"/>
        <end position="1056"/>
    </location>
</feature>
<keyword evidence="11" id="KW-0862">Zinc</keyword>
<comment type="subcellular location">
    <subcellularLocation>
        <location evidence="1">Membrane</location>
        <topology evidence="1">Single-pass type I membrane protein</topology>
    </subcellularLocation>
</comment>
<feature type="region of interest" description="Disordered" evidence="12">
    <location>
        <begin position="1254"/>
        <end position="1295"/>
    </location>
</feature>
<evidence type="ECO:0000256" key="9">
    <source>
        <dbReference type="ARBA" id="ARBA00022840"/>
    </source>
</evidence>
<evidence type="ECO:0000259" key="15">
    <source>
        <dbReference type="PROSITE" id="PS51392"/>
    </source>
</evidence>
<feature type="compositionally biased region" description="Basic and acidic residues" evidence="12">
    <location>
        <begin position="556"/>
        <end position="572"/>
    </location>
</feature>
<dbReference type="SUPFAM" id="SSF56112">
    <property type="entry name" value="Protein kinase-like (PK-like)"/>
    <property type="match status" value="1"/>
</dbReference>
<feature type="region of interest" description="Disordered" evidence="12">
    <location>
        <begin position="552"/>
        <end position="573"/>
    </location>
</feature>
<evidence type="ECO:0000256" key="11">
    <source>
        <dbReference type="PROSITE-ProRule" id="PRU00723"/>
    </source>
</evidence>
<keyword evidence="7" id="KW-0547">Nucleotide-binding</keyword>
<feature type="compositionally biased region" description="Basic and acidic residues" evidence="12">
    <location>
        <begin position="9"/>
        <end position="35"/>
    </location>
</feature>
<sequence>MTGAFVSVRRIDSERNGKPHINYHGDEKAGVEKNDVSDINDDDEGDLIGDHFSDYDTNLDISSGNDKDNHLKDNNNDTGNVKDSVLILSAVDGTLAGIMRSSGRLLWKQSKDAKISSNEKDSAGIRSSRVELNQFLSPLVSTTTNALESTEKENIHNYQWHAVPSIDGMVYLTGGGDESAGDGSTGYELSVSTHIRDLVDRAPFVDAQQRFFVGSRKAMVAAIDERTGDILRVIPKWNQGEDDDDGQLPPTLEGKDVVWVGRLEHTVTVHDLRRGTVDIEFSVAEILSVDEMIHGNRHQRITPPSSLIIRDEGGEGSQKDDTTQEDEENERLFTDYITEALRHPSFGDRILSLPASDESKDKKLHPSTKEGSSASQGSPFLVSTPSGNIAFRDHCRDISASCTAGWISFALLESPVVYAIEASTGRKIRVNMLDDSSVSPPESNKDGLPLLLEKQIASIEQSSLLSVGMIDEACKVEKSGECRAMAFRAPTRVVGALQNGQIYALPLGGRVSRPQLPLGLPQPYSLASEMANTKKSHELMASKLNTHHATVGFRQNNRDSSSDDVDSGDKQHVHIKHGCTPSSPLYPGCLIGASLIMGNLLDDDGNVDMAAVFESSDLDYDLYLDMLEGNNSRKKNTVFQKFLKIMSSWIAPTVALLFVVSFEMGRRERLKREAKSSTEASRGGTLTQESEEAAQNNSKSHGGVIQLSDEILGFGGHGTIVYKGVLDKRQVAVKRLLNMYHASADREIELLIESDGHPNVVRYFLKEMRGDFVYLALELCDMSLNDLIVSLSKLRNRRKENLQFTIENADDFESATKSLLFQIASGVRHIHSLRIVHRDLKPQNILLALRSKSKPMIMSEERGSSDSDTEVDDTTHTTCSDTNFILECFKNQEYVPKISDMGLGKQLAGQSSFGLSTLGTNSVGGGLAGDAGAGAGSVGWQAPEVMAQRFLSPETSSNAEASELSLEASPLDTGVNRTSRSVDIFSLGCIFYCTILPGSHPFGEWYEREANIMKNTPNREDLEFVSPDASDLILSMIHRNARSRPTADEVCEHPFFWSLPKRLKFLCDVSDRIESCDMSQEKDVNSPASIIFAIEKGAVDIFGTSWEKKLDPELIQASISRRTYDPSSVRDLLRMIRNKHHHYDELSADLKSRIGSSTEGLSIYVMRTFPRLLMHCYHFCTSHLEIDDSLVVDYNIACHKSFKSERGKKAVIKDFSALKKSMETIPDDDVEHEEDVVQNYDFAQDADVAQADDNQNGALSIPPIPTDLDEESAASDTDVLDEPHDLPLPEGESASLSRNEELDIGFCQGNDGFSGIIIWSGSNVAKGLNCRGWYRSDDEWTQRVDSKLSKRDANLARCAEDSKFRTRLCNHFDVSLGTYCPMRKKNKCIFAHGPVELRVKEGKRHRWGTLVNKQGASANPKASGGEDTYGAARTIENTRKEQGQWTINSMQNKPQGKGKQPKGKVMQKKK</sequence>
<evidence type="ECO:0000256" key="4">
    <source>
        <dbReference type="ARBA" id="ARBA00022679"/>
    </source>
</evidence>
<feature type="compositionally biased region" description="Polar residues" evidence="12">
    <location>
        <begin position="1443"/>
        <end position="1452"/>
    </location>
</feature>
<dbReference type="InterPro" id="IPR045133">
    <property type="entry name" value="IRE1/2-like"/>
</dbReference>
<dbReference type="InterPro" id="IPR011047">
    <property type="entry name" value="Quinoprotein_ADH-like_sf"/>
</dbReference>
<dbReference type="EC" id="2.7.11.1" evidence="2"/>
<evidence type="ECO:0000256" key="6">
    <source>
        <dbReference type="ARBA" id="ARBA00022729"/>
    </source>
</evidence>
<dbReference type="PROSITE" id="PS50103">
    <property type="entry name" value="ZF_C3H1"/>
    <property type="match status" value="1"/>
</dbReference>
<keyword evidence="6" id="KW-0732">Signal</keyword>
<feature type="compositionally biased region" description="Basic and acidic residues" evidence="12">
    <location>
        <begin position="309"/>
        <end position="322"/>
    </location>
</feature>
<keyword evidence="11" id="KW-0479">Metal-binding</keyword>
<keyword evidence="11" id="KW-0863">Zinc-finger</keyword>
<organism evidence="16 17">
    <name type="scientific">Cyclostephanos tholiformis</name>
    <dbReference type="NCBI Taxonomy" id="382380"/>
    <lineage>
        <taxon>Eukaryota</taxon>
        <taxon>Sar</taxon>
        <taxon>Stramenopiles</taxon>
        <taxon>Ochrophyta</taxon>
        <taxon>Bacillariophyta</taxon>
        <taxon>Coscinodiscophyceae</taxon>
        <taxon>Thalassiosirophycidae</taxon>
        <taxon>Stephanodiscales</taxon>
        <taxon>Stephanodiscaceae</taxon>
        <taxon>Cyclostephanos</taxon>
    </lineage>
</organism>
<evidence type="ECO:0000256" key="8">
    <source>
        <dbReference type="ARBA" id="ARBA00022777"/>
    </source>
</evidence>
<dbReference type="InterPro" id="IPR008271">
    <property type="entry name" value="Ser/Thr_kinase_AS"/>
</dbReference>
<dbReference type="PROSITE" id="PS50011">
    <property type="entry name" value="PROTEIN_KINASE_DOM"/>
    <property type="match status" value="1"/>
</dbReference>
<evidence type="ECO:0000256" key="12">
    <source>
        <dbReference type="SAM" id="MobiDB-lite"/>
    </source>
</evidence>
<feature type="compositionally biased region" description="Polar residues" evidence="12">
    <location>
        <begin position="677"/>
        <end position="700"/>
    </location>
</feature>
<dbReference type="PANTHER" id="PTHR13954:SF6">
    <property type="entry name" value="NON-SPECIFIC SERINE_THREONINE PROTEIN KINASE"/>
    <property type="match status" value="1"/>
</dbReference>
<dbReference type="Gene3D" id="2.130.10.10">
    <property type="entry name" value="YVTN repeat-like/Quinoprotein amine dehydrogenase"/>
    <property type="match status" value="1"/>
</dbReference>
<evidence type="ECO:0000256" key="2">
    <source>
        <dbReference type="ARBA" id="ARBA00012513"/>
    </source>
</evidence>
<dbReference type="Proteomes" id="UP001530377">
    <property type="component" value="Unassembled WGS sequence"/>
</dbReference>
<feature type="compositionally biased region" description="Polar residues" evidence="12">
    <location>
        <begin position="369"/>
        <end position="380"/>
    </location>
</feature>
<evidence type="ECO:0000256" key="10">
    <source>
        <dbReference type="ARBA" id="ARBA00022989"/>
    </source>
</evidence>
<dbReference type="InterPro" id="IPR038357">
    <property type="entry name" value="KEN_sf"/>
</dbReference>
<dbReference type="InterPro" id="IPR011009">
    <property type="entry name" value="Kinase-like_dom_sf"/>
</dbReference>
<dbReference type="Pfam" id="PF06479">
    <property type="entry name" value="Ribonuc_2-5A"/>
    <property type="match status" value="1"/>
</dbReference>
<dbReference type="FunFam" id="3.30.200.20:FF:000077">
    <property type="entry name" value="Putative Serine/threonine-protein kinase/endoribonuclease IRE1"/>
    <property type="match status" value="1"/>
</dbReference>
<evidence type="ECO:0000256" key="1">
    <source>
        <dbReference type="ARBA" id="ARBA00004479"/>
    </source>
</evidence>
<dbReference type="InterPro" id="IPR015943">
    <property type="entry name" value="WD40/YVTN_repeat-like_dom_sf"/>
</dbReference>
<dbReference type="SUPFAM" id="SSF50998">
    <property type="entry name" value="Quinoprotein alcohol dehydrogenase-like"/>
    <property type="match status" value="1"/>
</dbReference>
<dbReference type="GO" id="GO:0008270">
    <property type="term" value="F:zinc ion binding"/>
    <property type="evidence" value="ECO:0007669"/>
    <property type="project" value="UniProtKB-KW"/>
</dbReference>
<dbReference type="InterPro" id="IPR000719">
    <property type="entry name" value="Prot_kinase_dom"/>
</dbReference>
<evidence type="ECO:0000259" key="14">
    <source>
        <dbReference type="PROSITE" id="PS50103"/>
    </source>
</evidence>
<dbReference type="Gene3D" id="1.10.510.10">
    <property type="entry name" value="Transferase(Phosphotransferase) domain 1"/>
    <property type="match status" value="1"/>
</dbReference>
<dbReference type="GO" id="GO:0004674">
    <property type="term" value="F:protein serine/threonine kinase activity"/>
    <property type="evidence" value="ECO:0007669"/>
    <property type="project" value="UniProtKB-KW"/>
</dbReference>
<keyword evidence="5" id="KW-0812">Transmembrane</keyword>
<evidence type="ECO:0000256" key="5">
    <source>
        <dbReference type="ARBA" id="ARBA00022692"/>
    </source>
</evidence>
<keyword evidence="17" id="KW-1185">Reference proteome</keyword>
<feature type="region of interest" description="Disordered" evidence="12">
    <location>
        <begin position="1414"/>
        <end position="1470"/>
    </location>
</feature>
<dbReference type="PROSITE" id="PS51392">
    <property type="entry name" value="KEN"/>
    <property type="match status" value="1"/>
</dbReference>
<dbReference type="InterPro" id="IPR010513">
    <property type="entry name" value="KEN_dom"/>
</dbReference>
<feature type="domain" description="KEN" evidence="15">
    <location>
        <begin position="1059"/>
        <end position="1197"/>
    </location>
</feature>
<reference evidence="16 17" key="1">
    <citation type="submission" date="2024-10" db="EMBL/GenBank/DDBJ databases">
        <title>Updated reference genomes for cyclostephanoid diatoms.</title>
        <authorList>
            <person name="Roberts W.R."/>
            <person name="Alverson A.J."/>
        </authorList>
    </citation>
    <scope>NUCLEOTIDE SEQUENCE [LARGE SCALE GENOMIC DNA]</scope>
    <source>
        <strain evidence="16 17">AJA228-03</strain>
    </source>
</reference>
<evidence type="ECO:0000259" key="13">
    <source>
        <dbReference type="PROSITE" id="PS50011"/>
    </source>
</evidence>